<evidence type="ECO:0000256" key="1">
    <source>
        <dbReference type="SAM" id="Coils"/>
    </source>
</evidence>
<evidence type="ECO:0000313" key="3">
    <source>
        <dbReference type="Proteomes" id="UP000663249"/>
    </source>
</evidence>
<sequence>MDKILSKGEQTRRSIRLAITAITNGRPKVIAKDRKISIKAVAEEAGVSNATIHNNYPDLAEQIRLLANNDVRQQRDVTRQALSEQRQKASELRAEIKELRAQLAEIASVNAALMLQNAELHSRLESNNVVDIRKR</sequence>
<keyword evidence="3" id="KW-1185">Reference proteome</keyword>
<protein>
    <submittedName>
        <fullName evidence="2">TetR family transcriptional regulator</fullName>
    </submittedName>
</protein>
<dbReference type="Gene3D" id="1.10.357.10">
    <property type="entry name" value="Tetracycline Repressor, domain 2"/>
    <property type="match status" value="1"/>
</dbReference>
<dbReference type="EMBL" id="CP070506">
    <property type="protein sequence ID" value="QSB40431.1"/>
    <property type="molecule type" value="Genomic_DNA"/>
</dbReference>
<keyword evidence="1" id="KW-0175">Coiled coil</keyword>
<proteinExistence type="predicted"/>
<organism evidence="2 3">
    <name type="scientific">Pseudomonas hygromyciniae</name>
    <dbReference type="NCBI Taxonomy" id="2812000"/>
    <lineage>
        <taxon>Bacteria</taxon>
        <taxon>Pseudomonadati</taxon>
        <taxon>Pseudomonadota</taxon>
        <taxon>Gammaproteobacteria</taxon>
        <taxon>Pseudomonadales</taxon>
        <taxon>Pseudomonadaceae</taxon>
        <taxon>Pseudomonas</taxon>
    </lineage>
</organism>
<feature type="coiled-coil region" evidence="1">
    <location>
        <begin position="75"/>
        <end position="116"/>
    </location>
</feature>
<dbReference type="Proteomes" id="UP000663249">
    <property type="component" value="Chromosome"/>
</dbReference>
<gene>
    <name evidence="2" type="ORF">JTY93_03250</name>
</gene>
<evidence type="ECO:0000313" key="2">
    <source>
        <dbReference type="EMBL" id="QSB40431.1"/>
    </source>
</evidence>
<dbReference type="RefSeq" id="WP_038445787.1">
    <property type="nucleotide sequence ID" value="NZ_CP070506.1"/>
</dbReference>
<name>A0ABX7K3B4_9PSED</name>
<reference evidence="2 3" key="1">
    <citation type="submission" date="2021-02" db="EMBL/GenBank/DDBJ databases">
        <title>Genomic and phenotypic characterization of Pseudomonas hygromyciniae, a novel bacterial species discovered from a commercially purchased antibiotic vial.</title>
        <authorList>
            <person name="Turner T.L."/>
            <person name="Mitra S.D."/>
            <person name="Kochan T.J."/>
            <person name="Pincus N.B."/>
            <person name="Lebrun-Corbin M."/>
            <person name="Cheung B."/>
            <person name="Gatesy S.W."/>
            <person name="Afzal T."/>
            <person name="Ozer E.A."/>
            <person name="Hauser A.R."/>
        </authorList>
    </citation>
    <scope>NUCLEOTIDE SEQUENCE [LARGE SCALE GENOMIC DNA]</scope>
    <source>
        <strain evidence="2 3">SDM007</strain>
    </source>
</reference>
<accession>A0ABX7K3B4</accession>